<feature type="unsure residue" description="I or L" evidence="1">
    <location>
        <position position="67"/>
    </location>
</feature>
<protein>
    <submittedName>
        <fullName evidence="1">Uncharacterized protein</fullName>
    </submittedName>
</protein>
<reference evidence="2" key="1">
    <citation type="submission" date="2017-08" db="EMBL/GenBank/DDBJ databases">
        <title>A dynamic microbial community with high functional redundancy inhabits the cold, oxic subseafloor aquifer.</title>
        <authorList>
            <person name="Tully B.J."/>
            <person name="Wheat C.G."/>
            <person name="Glazer B.T."/>
            <person name="Huber J.A."/>
        </authorList>
    </citation>
    <scope>NUCLEOTIDE SEQUENCE [LARGE SCALE GENOMIC DNA]</scope>
</reference>
<dbReference type="Proteomes" id="UP000217838">
    <property type="component" value="Unassembled WGS sequence"/>
</dbReference>
<evidence type="ECO:0000313" key="1">
    <source>
        <dbReference type="EMBL" id="PCI92297.1"/>
    </source>
</evidence>
<sequence length="152" mass="17609">MKEIKEKKQIGVYKAATNLLARKAYLSFELSDKLKMKGYKALEIKKTLLVLTEYGYIADKKVLEYRLKKLATSYGPKLIRVKLQYELKSKNFDIDAMVANLVTDDIQKEVIVKKAKGIKDVESKKKLLSSLLRKGFSKDLCLRELQMESFFF</sequence>
<dbReference type="AlphaFoldDB" id="A0A2A4YDB7"/>
<comment type="caution">
    <text evidence="1">The sequence shown here is derived from an EMBL/GenBank/DDBJ whole genome shotgun (WGS) entry which is preliminary data.</text>
</comment>
<dbReference type="InterPro" id="IPR036388">
    <property type="entry name" value="WH-like_DNA-bd_sf"/>
</dbReference>
<gene>
    <name evidence="1" type="ORF">COB11_07765</name>
</gene>
<dbReference type="EMBL" id="NVUU01000113">
    <property type="protein sequence ID" value="PCI92297.1"/>
    <property type="molecule type" value="Genomic_DNA"/>
</dbReference>
<name>A0A2A4YDB7_UNCAE</name>
<accession>A0A2A4YDB7</accession>
<proteinExistence type="predicted"/>
<evidence type="ECO:0000313" key="2">
    <source>
        <dbReference type="Proteomes" id="UP000217838"/>
    </source>
</evidence>
<organism evidence="1 2">
    <name type="scientific">Aerophobetes bacterium</name>
    <dbReference type="NCBI Taxonomy" id="2030807"/>
    <lineage>
        <taxon>Bacteria</taxon>
        <taxon>Candidatus Aerophobota</taxon>
    </lineage>
</organism>
<dbReference type="Gene3D" id="1.10.10.10">
    <property type="entry name" value="Winged helix-like DNA-binding domain superfamily/Winged helix DNA-binding domain"/>
    <property type="match status" value="1"/>
</dbReference>